<evidence type="ECO:0000313" key="4">
    <source>
        <dbReference type="Proteomes" id="UP001177258"/>
    </source>
</evidence>
<proteinExistence type="predicted"/>
<sequence length="142" mass="15942">MVASNSNAFSYIELVFGIVIFGVILSLAVPRLSFNSKICNITLSTRLATVQNELSLLFTQSLFSQKKITKNEIYLVLSHLEEENTSKCSMKFDTKSNSIFAVSGEESVKFSISPKDFSTNPKISCPLVNRLCKKLSYKRKQK</sequence>
<name>A0AA90PJQ0_9HELI</name>
<keyword evidence="5" id="KW-1185">Reference proteome</keyword>
<reference evidence="2 4" key="3">
    <citation type="journal article" date="2024" name="Syst. Appl. Microbiol.">
        <title>Helicobacter cappadocius sp. nov., from lizards: The first psychrotrophic Helicobacter species.</title>
        <authorList>
            <person name="Aydin F."/>
            <person name="Tarhane S."/>
            <person name="Karakaya E."/>
            <person name="Abay S."/>
            <person name="Kayman T."/>
            <person name="Guran O."/>
            <person name="Bozkurt E."/>
            <person name="Uzum N."/>
            <person name="Avci A."/>
            <person name="Olgun K."/>
            <person name="Jablonski D."/>
            <person name="Guran C."/>
            <person name="Burcin Saticioglu I."/>
        </authorList>
    </citation>
    <scope>NUCLEOTIDE SEQUENCE [LARGE SCALE GENOMIC DNA]</scope>
    <source>
        <strain evidence="2">Faydin-H75</strain>
        <strain evidence="4">faydin-H76</strain>
    </source>
</reference>
<comment type="caution">
    <text evidence="3">The sequence shown here is derived from an EMBL/GenBank/DDBJ whole genome shotgun (WGS) entry which is preliminary data.</text>
</comment>
<gene>
    <name evidence="2" type="ORF">Q5I04_01205</name>
    <name evidence="3" type="ORF">Q5I06_01205</name>
</gene>
<dbReference type="Proteomes" id="UP001177258">
    <property type="component" value="Unassembled WGS sequence"/>
</dbReference>
<reference evidence="3 5" key="1">
    <citation type="submission" date="2023-07" db="EMBL/GenBank/DDBJ databases">
        <title>Unpublished Manusciprt.</title>
        <authorList>
            <person name="Aydin F."/>
            <person name="Tarhane S."/>
            <person name="Saticioglu I.B."/>
            <person name="Karakaya E."/>
            <person name="Abay S."/>
            <person name="Guran O."/>
            <person name="Bozkurt E."/>
            <person name="Uzum N."/>
            <person name="Olgun K."/>
            <person name="Jablonski D."/>
        </authorList>
    </citation>
    <scope>NUCLEOTIDE SEQUENCE</scope>
    <source>
        <strain evidence="5">faydin-H75</strain>
        <strain evidence="3">Faydin-H76</strain>
    </source>
</reference>
<reference evidence="2" key="2">
    <citation type="submission" date="2023-07" db="EMBL/GenBank/DDBJ databases">
        <authorList>
            <person name="Aydin F."/>
            <person name="Tarhane S."/>
            <person name="Saticioglu I.B."/>
            <person name="Karakaya E."/>
            <person name="Abay S."/>
            <person name="Guran O."/>
            <person name="Bozkurt E."/>
            <person name="Uzum N."/>
            <person name="Olgun K."/>
            <person name="Jablonski D."/>
        </authorList>
    </citation>
    <scope>NUCLEOTIDE SEQUENCE</scope>
    <source>
        <strain evidence="2">Faydin-H75</strain>
    </source>
</reference>
<protein>
    <submittedName>
        <fullName evidence="3">Type II secretion system protein</fullName>
    </submittedName>
</protein>
<keyword evidence="1" id="KW-0812">Transmembrane</keyword>
<dbReference type="EMBL" id="JAUYZK010000001">
    <property type="protein sequence ID" value="MDP2538404.1"/>
    <property type="molecule type" value="Genomic_DNA"/>
</dbReference>
<evidence type="ECO:0000256" key="1">
    <source>
        <dbReference type="SAM" id="Phobius"/>
    </source>
</evidence>
<dbReference type="RefSeq" id="WP_305516377.1">
    <property type="nucleotide sequence ID" value="NZ_JAUPEV010000001.1"/>
</dbReference>
<accession>A0AA90PJQ0</accession>
<dbReference type="AlphaFoldDB" id="A0AA90PJQ0"/>
<evidence type="ECO:0000313" key="5">
    <source>
        <dbReference type="Proteomes" id="UP001240777"/>
    </source>
</evidence>
<feature type="transmembrane region" description="Helical" evidence="1">
    <location>
        <begin position="12"/>
        <end position="29"/>
    </location>
</feature>
<evidence type="ECO:0000313" key="2">
    <source>
        <dbReference type="EMBL" id="MDO7252537.1"/>
    </source>
</evidence>
<keyword evidence="1" id="KW-0472">Membrane</keyword>
<evidence type="ECO:0000313" key="3">
    <source>
        <dbReference type="EMBL" id="MDP2538404.1"/>
    </source>
</evidence>
<organism evidence="3 4">
    <name type="scientific">Helicobacter cappadocius</name>
    <dbReference type="NCBI Taxonomy" id="3063998"/>
    <lineage>
        <taxon>Bacteria</taxon>
        <taxon>Pseudomonadati</taxon>
        <taxon>Campylobacterota</taxon>
        <taxon>Epsilonproteobacteria</taxon>
        <taxon>Campylobacterales</taxon>
        <taxon>Helicobacteraceae</taxon>
        <taxon>Helicobacter</taxon>
    </lineage>
</organism>
<dbReference type="Proteomes" id="UP001240777">
    <property type="component" value="Unassembled WGS sequence"/>
</dbReference>
<dbReference type="EMBL" id="JAUPEV010000001">
    <property type="protein sequence ID" value="MDO7252537.1"/>
    <property type="molecule type" value="Genomic_DNA"/>
</dbReference>
<keyword evidence="1" id="KW-1133">Transmembrane helix</keyword>